<keyword evidence="3" id="KW-1185">Reference proteome</keyword>
<protein>
    <submittedName>
        <fullName evidence="2">Uncharacterized protein</fullName>
    </submittedName>
</protein>
<feature type="region of interest" description="Disordered" evidence="1">
    <location>
        <begin position="60"/>
        <end position="114"/>
    </location>
</feature>
<dbReference type="Proteomes" id="UP001341840">
    <property type="component" value="Unassembled WGS sequence"/>
</dbReference>
<organism evidence="2 3">
    <name type="scientific">Stylosanthes scabra</name>
    <dbReference type="NCBI Taxonomy" id="79078"/>
    <lineage>
        <taxon>Eukaryota</taxon>
        <taxon>Viridiplantae</taxon>
        <taxon>Streptophyta</taxon>
        <taxon>Embryophyta</taxon>
        <taxon>Tracheophyta</taxon>
        <taxon>Spermatophyta</taxon>
        <taxon>Magnoliopsida</taxon>
        <taxon>eudicotyledons</taxon>
        <taxon>Gunneridae</taxon>
        <taxon>Pentapetalae</taxon>
        <taxon>rosids</taxon>
        <taxon>fabids</taxon>
        <taxon>Fabales</taxon>
        <taxon>Fabaceae</taxon>
        <taxon>Papilionoideae</taxon>
        <taxon>50 kb inversion clade</taxon>
        <taxon>dalbergioids sensu lato</taxon>
        <taxon>Dalbergieae</taxon>
        <taxon>Pterocarpus clade</taxon>
        <taxon>Stylosanthes</taxon>
    </lineage>
</organism>
<evidence type="ECO:0000256" key="1">
    <source>
        <dbReference type="SAM" id="MobiDB-lite"/>
    </source>
</evidence>
<proteinExistence type="predicted"/>
<name>A0ABU6XFD6_9FABA</name>
<accession>A0ABU6XFD6</accession>
<comment type="caution">
    <text evidence="2">The sequence shown here is derived from an EMBL/GenBank/DDBJ whole genome shotgun (WGS) entry which is preliminary data.</text>
</comment>
<evidence type="ECO:0000313" key="2">
    <source>
        <dbReference type="EMBL" id="MED6196785.1"/>
    </source>
</evidence>
<dbReference type="EMBL" id="JASCZI010211798">
    <property type="protein sequence ID" value="MED6196785.1"/>
    <property type="molecule type" value="Genomic_DNA"/>
</dbReference>
<sequence>MRCPTPGVVQVQPSSSVVYSPSSIHLPVFLLSRRRLVSLCYSSFCRRLSVEFIKSSSPLMNSRPKVEEKNPMEAKKNKKSKEIGQKSQGAQSALIARPHAPDDTSAPPFLNDLGGASAPPHFLLPKTALVARSHDEGGAPAP</sequence>
<feature type="compositionally biased region" description="Basic and acidic residues" evidence="1">
    <location>
        <begin position="64"/>
        <end position="84"/>
    </location>
</feature>
<evidence type="ECO:0000313" key="3">
    <source>
        <dbReference type="Proteomes" id="UP001341840"/>
    </source>
</evidence>
<reference evidence="2 3" key="1">
    <citation type="journal article" date="2023" name="Plants (Basel)">
        <title>Bridging the Gap: Combining Genomics and Transcriptomics Approaches to Understand Stylosanthes scabra, an Orphan Legume from the Brazilian Caatinga.</title>
        <authorList>
            <person name="Ferreira-Neto J.R.C."/>
            <person name="da Silva M.D."/>
            <person name="Binneck E."/>
            <person name="de Melo N.F."/>
            <person name="da Silva R.H."/>
            <person name="de Melo A.L.T.M."/>
            <person name="Pandolfi V."/>
            <person name="Bustamante F.O."/>
            <person name="Brasileiro-Vidal A.C."/>
            <person name="Benko-Iseppon A.M."/>
        </authorList>
    </citation>
    <scope>NUCLEOTIDE SEQUENCE [LARGE SCALE GENOMIC DNA]</scope>
    <source>
        <tissue evidence="2">Leaves</tissue>
    </source>
</reference>
<gene>
    <name evidence="2" type="ORF">PIB30_050608</name>
</gene>